<evidence type="ECO:0000256" key="2">
    <source>
        <dbReference type="SAM" id="SignalP"/>
    </source>
</evidence>
<dbReference type="AlphaFoldDB" id="A0A6V7QB59"/>
<protein>
    <recommendedName>
        <fullName evidence="4">J domain-containing protein</fullName>
    </recommendedName>
</protein>
<feature type="region of interest" description="Disordered" evidence="1">
    <location>
        <begin position="79"/>
        <end position="114"/>
    </location>
</feature>
<gene>
    <name evidence="3" type="ORF">CB5_LOCUS23645</name>
</gene>
<keyword evidence="2" id="KW-0732">Signal</keyword>
<dbReference type="EMBL" id="LR862135">
    <property type="protein sequence ID" value="CAD1840434.1"/>
    <property type="molecule type" value="Genomic_DNA"/>
</dbReference>
<evidence type="ECO:0008006" key="4">
    <source>
        <dbReference type="Google" id="ProtNLM"/>
    </source>
</evidence>
<proteinExistence type="predicted"/>
<evidence type="ECO:0000313" key="3">
    <source>
        <dbReference type="EMBL" id="CAD1840434.1"/>
    </source>
</evidence>
<accession>A0A6V7QB59</accession>
<feature type="chain" id="PRO_5027564136" description="J domain-containing protein" evidence="2">
    <location>
        <begin position="22"/>
        <end position="176"/>
    </location>
</feature>
<name>A0A6V7QB59_ANACO</name>
<reference evidence="3" key="1">
    <citation type="submission" date="2020-07" db="EMBL/GenBank/DDBJ databases">
        <authorList>
            <person name="Lin J."/>
        </authorList>
    </citation>
    <scope>NUCLEOTIDE SEQUENCE</scope>
</reference>
<feature type="compositionally biased region" description="Basic residues" evidence="1">
    <location>
        <begin position="95"/>
        <end position="111"/>
    </location>
</feature>
<sequence>MKWTLENPGLMLLLLLPSADFALKRLQGPISEEPLQEDRKCNPPSYFRGRAPPTAAAAASSSLQTAHHLLTRPVALARHPRPAALRPPRRDGRRSGCRRRRRARPLRRPRPLRTASAAEIKRAYRLLARKIVELNLVCSKTITESCWVLLRRKVLLAFTIDGGLEVHSSSEQYDDY</sequence>
<evidence type="ECO:0000256" key="1">
    <source>
        <dbReference type="SAM" id="MobiDB-lite"/>
    </source>
</evidence>
<feature type="signal peptide" evidence="2">
    <location>
        <begin position="1"/>
        <end position="21"/>
    </location>
</feature>
<organism evidence="3">
    <name type="scientific">Ananas comosus var. bracteatus</name>
    <name type="common">red pineapple</name>
    <dbReference type="NCBI Taxonomy" id="296719"/>
    <lineage>
        <taxon>Eukaryota</taxon>
        <taxon>Viridiplantae</taxon>
        <taxon>Streptophyta</taxon>
        <taxon>Embryophyta</taxon>
        <taxon>Tracheophyta</taxon>
        <taxon>Spermatophyta</taxon>
        <taxon>Magnoliopsida</taxon>
        <taxon>Liliopsida</taxon>
        <taxon>Poales</taxon>
        <taxon>Bromeliaceae</taxon>
        <taxon>Bromelioideae</taxon>
        <taxon>Ananas</taxon>
    </lineage>
</organism>